<evidence type="ECO:0000256" key="8">
    <source>
        <dbReference type="ARBA" id="ARBA00023295"/>
    </source>
</evidence>
<evidence type="ECO:0000256" key="3">
    <source>
        <dbReference type="ARBA" id="ARBA00007806"/>
    </source>
</evidence>
<dbReference type="Pfam" id="PF01055">
    <property type="entry name" value="Glyco_hydro_31_2nd"/>
    <property type="match status" value="1"/>
</dbReference>
<accession>A0A5J4VAE4</accession>
<dbReference type="OrthoDB" id="3237269at2759"/>
<evidence type="ECO:0000256" key="2">
    <source>
        <dbReference type="ARBA" id="ARBA00004833"/>
    </source>
</evidence>
<keyword evidence="5 10" id="KW-0378">Hydrolase</keyword>
<keyword evidence="7" id="KW-0325">Glycoprotein</keyword>
<dbReference type="EMBL" id="SNRW01008577">
    <property type="protein sequence ID" value="KAA6379304.1"/>
    <property type="molecule type" value="Genomic_DNA"/>
</dbReference>
<keyword evidence="8 10" id="KW-0326">Glycosidase</keyword>
<dbReference type="InterPro" id="IPR011013">
    <property type="entry name" value="Gal_mutarotase_sf_dom"/>
</dbReference>
<sequence length="279" mass="32702">MDFSFPDSKRVFGLPERATSLDLPMTRGPYKSAPEAIRLFNLDVFQYDTNSVFPLYGTVPLLMSQPMNKDHKSVGVFWLNAADTYVDLWRKDRDNNSVNNTTSDTQNEQEDDDNTIHSHFISETGRLDFFILSANTPLELIQNYALLVGTPALPPLFSLGYHQCRWNYKSEYECNQIMDNLDRYQIPYDVLWLDIEHTDGKRYFTWNKNQFLSPDLLQRRLGQEGRHLVTIVDPHVKSDNKYFVFKEAKEKGYLILNKQDEQFRCQLAQEQYQRDCLPS</sequence>
<dbReference type="SUPFAM" id="SSF51445">
    <property type="entry name" value="(Trans)glycosidases"/>
    <property type="match status" value="1"/>
</dbReference>
<comment type="subcellular location">
    <subcellularLocation>
        <location evidence="1">Endoplasmic reticulum</location>
    </subcellularLocation>
</comment>
<dbReference type="SUPFAM" id="SSF74650">
    <property type="entry name" value="Galactose mutarotase-like"/>
    <property type="match status" value="1"/>
</dbReference>
<dbReference type="InterPro" id="IPR025887">
    <property type="entry name" value="Glyco_hydro_31_N_dom"/>
</dbReference>
<feature type="non-terminal residue" evidence="13">
    <location>
        <position position="279"/>
    </location>
</feature>
<dbReference type="GO" id="GO:0030246">
    <property type="term" value="F:carbohydrate binding"/>
    <property type="evidence" value="ECO:0007669"/>
    <property type="project" value="InterPro"/>
</dbReference>
<proteinExistence type="inferred from homology"/>
<reference evidence="13 14" key="1">
    <citation type="submission" date="2019-03" db="EMBL/GenBank/DDBJ databases">
        <title>Single cell metagenomics reveals metabolic interactions within the superorganism composed of flagellate Streblomastix strix and complex community of Bacteroidetes bacteria on its surface.</title>
        <authorList>
            <person name="Treitli S.C."/>
            <person name="Kolisko M."/>
            <person name="Husnik F."/>
            <person name="Keeling P."/>
            <person name="Hampl V."/>
        </authorList>
    </citation>
    <scope>NUCLEOTIDE SEQUENCE [LARGE SCALE GENOMIC DNA]</scope>
    <source>
        <strain evidence="13">ST1C</strain>
    </source>
</reference>
<dbReference type="Gene3D" id="3.20.20.80">
    <property type="entry name" value="Glycosidases"/>
    <property type="match status" value="1"/>
</dbReference>
<feature type="domain" description="Glycoside hydrolase family 31 TIM barrel" evidence="11">
    <location>
        <begin position="151"/>
        <end position="263"/>
    </location>
</feature>
<name>A0A5J4VAE4_9EUKA</name>
<dbReference type="GO" id="GO:0005783">
    <property type="term" value="C:endoplasmic reticulum"/>
    <property type="evidence" value="ECO:0007669"/>
    <property type="project" value="UniProtKB-SubCell"/>
</dbReference>
<evidence type="ECO:0000256" key="9">
    <source>
        <dbReference type="ARBA" id="ARBA00042895"/>
    </source>
</evidence>
<comment type="similarity">
    <text evidence="3 10">Belongs to the glycosyl hydrolase 31 family.</text>
</comment>
<dbReference type="InterPro" id="IPR000322">
    <property type="entry name" value="Glyco_hydro_31_TIM"/>
</dbReference>
<evidence type="ECO:0000256" key="10">
    <source>
        <dbReference type="RuleBase" id="RU361185"/>
    </source>
</evidence>
<organism evidence="13 14">
    <name type="scientific">Streblomastix strix</name>
    <dbReference type="NCBI Taxonomy" id="222440"/>
    <lineage>
        <taxon>Eukaryota</taxon>
        <taxon>Metamonada</taxon>
        <taxon>Preaxostyla</taxon>
        <taxon>Oxymonadida</taxon>
        <taxon>Streblomastigidae</taxon>
        <taxon>Streblomastix</taxon>
    </lineage>
</organism>
<dbReference type="GO" id="GO:0090599">
    <property type="term" value="F:alpha-glucosidase activity"/>
    <property type="evidence" value="ECO:0007669"/>
    <property type="project" value="TreeGrafter"/>
</dbReference>
<evidence type="ECO:0000313" key="13">
    <source>
        <dbReference type="EMBL" id="KAA6379304.1"/>
    </source>
</evidence>
<evidence type="ECO:0000256" key="1">
    <source>
        <dbReference type="ARBA" id="ARBA00004240"/>
    </source>
</evidence>
<dbReference type="Gene3D" id="2.60.40.1760">
    <property type="entry name" value="glycosyl hydrolase (family 31)"/>
    <property type="match status" value="1"/>
</dbReference>
<evidence type="ECO:0000259" key="11">
    <source>
        <dbReference type="Pfam" id="PF01055"/>
    </source>
</evidence>
<dbReference type="PANTHER" id="PTHR22762">
    <property type="entry name" value="ALPHA-GLUCOSIDASE"/>
    <property type="match status" value="1"/>
</dbReference>
<evidence type="ECO:0000313" key="14">
    <source>
        <dbReference type="Proteomes" id="UP000324800"/>
    </source>
</evidence>
<dbReference type="InterPro" id="IPR017853">
    <property type="entry name" value="GH"/>
</dbReference>
<keyword evidence="6" id="KW-0256">Endoplasmic reticulum</keyword>
<evidence type="ECO:0000256" key="7">
    <source>
        <dbReference type="ARBA" id="ARBA00023180"/>
    </source>
</evidence>
<evidence type="ECO:0000256" key="5">
    <source>
        <dbReference type="ARBA" id="ARBA00022801"/>
    </source>
</evidence>
<dbReference type="GO" id="GO:0006491">
    <property type="term" value="P:N-glycan processing"/>
    <property type="evidence" value="ECO:0007669"/>
    <property type="project" value="TreeGrafter"/>
</dbReference>
<protein>
    <recommendedName>
        <fullName evidence="9">Glucosidase II subunit alpha</fullName>
    </recommendedName>
</protein>
<gene>
    <name evidence="13" type="ORF">EZS28_025166</name>
</gene>
<feature type="domain" description="Glycoside hydrolase family 31 N-terminal" evidence="12">
    <location>
        <begin position="1"/>
        <end position="87"/>
    </location>
</feature>
<dbReference type="CDD" id="cd14752">
    <property type="entry name" value="GH31_N"/>
    <property type="match status" value="1"/>
</dbReference>
<dbReference type="AlphaFoldDB" id="A0A5J4VAE4"/>
<evidence type="ECO:0000259" key="12">
    <source>
        <dbReference type="Pfam" id="PF13802"/>
    </source>
</evidence>
<dbReference type="Pfam" id="PF13802">
    <property type="entry name" value="Gal_mutarotas_2"/>
    <property type="match status" value="1"/>
</dbReference>
<evidence type="ECO:0000256" key="6">
    <source>
        <dbReference type="ARBA" id="ARBA00022824"/>
    </source>
</evidence>
<comment type="caution">
    <text evidence="13">The sequence shown here is derived from an EMBL/GenBank/DDBJ whole genome shotgun (WGS) entry which is preliminary data.</text>
</comment>
<dbReference type="Proteomes" id="UP000324800">
    <property type="component" value="Unassembled WGS sequence"/>
</dbReference>
<dbReference type="PANTHER" id="PTHR22762:SF54">
    <property type="entry name" value="BCDNA.GH04962"/>
    <property type="match status" value="1"/>
</dbReference>
<evidence type="ECO:0000256" key="4">
    <source>
        <dbReference type="ARBA" id="ARBA00022729"/>
    </source>
</evidence>
<dbReference type="GO" id="GO:0005975">
    <property type="term" value="P:carbohydrate metabolic process"/>
    <property type="evidence" value="ECO:0007669"/>
    <property type="project" value="InterPro"/>
</dbReference>
<keyword evidence="4" id="KW-0732">Signal</keyword>
<comment type="pathway">
    <text evidence="2">Glycan metabolism; N-glycan metabolism.</text>
</comment>